<dbReference type="InterPro" id="IPR011991">
    <property type="entry name" value="ArsR-like_HTH"/>
</dbReference>
<dbReference type="SMART" id="SM00346">
    <property type="entry name" value="HTH_ICLR"/>
    <property type="match status" value="1"/>
</dbReference>
<dbReference type="EMBL" id="JAGGLG010000015">
    <property type="protein sequence ID" value="MBP2018639.1"/>
    <property type="molecule type" value="Genomic_DNA"/>
</dbReference>
<dbReference type="Pfam" id="PF09339">
    <property type="entry name" value="HTH_IclR"/>
    <property type="match status" value="1"/>
</dbReference>
<dbReference type="InterPro" id="IPR014757">
    <property type="entry name" value="Tscrpt_reg_IclR_C"/>
</dbReference>
<dbReference type="PANTHER" id="PTHR30136:SF35">
    <property type="entry name" value="HTH-TYPE TRANSCRIPTIONAL REGULATOR RV1719"/>
    <property type="match status" value="1"/>
</dbReference>
<dbReference type="InterPro" id="IPR036388">
    <property type="entry name" value="WH-like_DNA-bd_sf"/>
</dbReference>
<keyword evidence="3" id="KW-0804">Transcription</keyword>
<dbReference type="PROSITE" id="PS51078">
    <property type="entry name" value="ICLR_ED"/>
    <property type="match status" value="1"/>
</dbReference>
<dbReference type="SUPFAM" id="SSF46785">
    <property type="entry name" value="Winged helix' DNA-binding domain"/>
    <property type="match status" value="1"/>
</dbReference>
<accession>A0ABS4JSY5</accession>
<comment type="caution">
    <text evidence="6">The sequence shown here is derived from an EMBL/GenBank/DDBJ whole genome shotgun (WGS) entry which is preliminary data.</text>
</comment>
<dbReference type="RefSeq" id="WP_209466765.1">
    <property type="nucleotide sequence ID" value="NZ_JAGGLG010000015.1"/>
</dbReference>
<dbReference type="GO" id="GO:0003677">
    <property type="term" value="F:DNA binding"/>
    <property type="evidence" value="ECO:0007669"/>
    <property type="project" value="UniProtKB-KW"/>
</dbReference>
<dbReference type="PANTHER" id="PTHR30136">
    <property type="entry name" value="HELIX-TURN-HELIX TRANSCRIPTIONAL REGULATOR, ICLR FAMILY"/>
    <property type="match status" value="1"/>
</dbReference>
<feature type="domain" description="IclR-ED" evidence="5">
    <location>
        <begin position="61"/>
        <end position="236"/>
    </location>
</feature>
<dbReference type="CDD" id="cd00090">
    <property type="entry name" value="HTH_ARSR"/>
    <property type="match status" value="1"/>
</dbReference>
<name>A0ABS4JSY5_9FIRM</name>
<dbReference type="SUPFAM" id="SSF55781">
    <property type="entry name" value="GAF domain-like"/>
    <property type="match status" value="1"/>
</dbReference>
<dbReference type="Proteomes" id="UP001519289">
    <property type="component" value="Unassembled WGS sequence"/>
</dbReference>
<protein>
    <submittedName>
        <fullName evidence="6">DNA-binding IclR family transcriptional regulator</fullName>
    </submittedName>
</protein>
<evidence type="ECO:0000259" key="5">
    <source>
        <dbReference type="PROSITE" id="PS51078"/>
    </source>
</evidence>
<proteinExistence type="predicted"/>
<dbReference type="PROSITE" id="PS51077">
    <property type="entry name" value="HTH_ICLR"/>
    <property type="match status" value="1"/>
</dbReference>
<keyword evidence="2 6" id="KW-0238">DNA-binding</keyword>
<evidence type="ECO:0000313" key="7">
    <source>
        <dbReference type="Proteomes" id="UP001519289"/>
    </source>
</evidence>
<dbReference type="InterPro" id="IPR029016">
    <property type="entry name" value="GAF-like_dom_sf"/>
</dbReference>
<gene>
    <name evidence="6" type="ORF">J2Z79_002054</name>
</gene>
<evidence type="ECO:0000313" key="6">
    <source>
        <dbReference type="EMBL" id="MBP2018639.1"/>
    </source>
</evidence>
<feature type="domain" description="HTH iclR-type" evidence="4">
    <location>
        <begin position="1"/>
        <end position="60"/>
    </location>
</feature>
<keyword evidence="1" id="KW-0805">Transcription regulation</keyword>
<organism evidence="6 7">
    <name type="scientific">Symbiobacterium terraclitae</name>
    <dbReference type="NCBI Taxonomy" id="557451"/>
    <lineage>
        <taxon>Bacteria</taxon>
        <taxon>Bacillati</taxon>
        <taxon>Bacillota</taxon>
        <taxon>Clostridia</taxon>
        <taxon>Eubacteriales</taxon>
        <taxon>Symbiobacteriaceae</taxon>
        <taxon>Symbiobacterium</taxon>
    </lineage>
</organism>
<dbReference type="InterPro" id="IPR036390">
    <property type="entry name" value="WH_DNA-bd_sf"/>
</dbReference>
<evidence type="ECO:0000256" key="1">
    <source>
        <dbReference type="ARBA" id="ARBA00023015"/>
    </source>
</evidence>
<dbReference type="Pfam" id="PF01614">
    <property type="entry name" value="IclR_C"/>
    <property type="match status" value="1"/>
</dbReference>
<reference evidence="6 7" key="1">
    <citation type="submission" date="2021-03" db="EMBL/GenBank/DDBJ databases">
        <title>Genomic Encyclopedia of Type Strains, Phase IV (KMG-IV): sequencing the most valuable type-strain genomes for metagenomic binning, comparative biology and taxonomic classification.</title>
        <authorList>
            <person name="Goeker M."/>
        </authorList>
    </citation>
    <scope>NUCLEOTIDE SEQUENCE [LARGE SCALE GENOMIC DNA]</scope>
    <source>
        <strain evidence="6 7">DSM 27138</strain>
    </source>
</reference>
<evidence type="ECO:0000259" key="4">
    <source>
        <dbReference type="PROSITE" id="PS51077"/>
    </source>
</evidence>
<dbReference type="Gene3D" id="1.10.10.10">
    <property type="entry name" value="Winged helix-like DNA-binding domain superfamily/Winged helix DNA-binding domain"/>
    <property type="match status" value="1"/>
</dbReference>
<sequence>MERALDVLLCFAGERGGLGVTQIAAKVGLYKSTVHRILAALESRGFVRRDEATGRYHLGLKALELAQVYLSSGDLPTIALGEMLQLRDLAQETVSLYVRDGAERVRVQRAEGPLTVRRVVGLGERLPLYLGASGKILLAWCSPVERQRILDEQLPPGFDRAALEARLKQAREQGWALSHEEREEGVASVAAPIIDRAGRCVAALAISGPVSRFTDDRVALFSRAVQKAANAIGMKL</sequence>
<dbReference type="InterPro" id="IPR050707">
    <property type="entry name" value="HTH_MetabolicPath_Reg"/>
</dbReference>
<evidence type="ECO:0000256" key="2">
    <source>
        <dbReference type="ARBA" id="ARBA00023125"/>
    </source>
</evidence>
<dbReference type="InterPro" id="IPR005471">
    <property type="entry name" value="Tscrpt_reg_IclR_N"/>
</dbReference>
<keyword evidence="7" id="KW-1185">Reference proteome</keyword>
<dbReference type="Gene3D" id="3.30.450.40">
    <property type="match status" value="1"/>
</dbReference>
<evidence type="ECO:0000256" key="3">
    <source>
        <dbReference type="ARBA" id="ARBA00023163"/>
    </source>
</evidence>